<proteinExistence type="predicted"/>
<name>A0A372LSS4_9BACI</name>
<evidence type="ECO:0000313" key="3">
    <source>
        <dbReference type="Proteomes" id="UP000264541"/>
    </source>
</evidence>
<sequence>MAKMSQFFVGVLWGFPSTIILLAVVIIALKNLSLIVYMILFDVVGWVSSLNVQELIVKKLGL</sequence>
<organism evidence="2 3">
    <name type="scientific">Peribacillus saganii</name>
    <dbReference type="NCBI Taxonomy" id="2303992"/>
    <lineage>
        <taxon>Bacteria</taxon>
        <taxon>Bacillati</taxon>
        <taxon>Bacillota</taxon>
        <taxon>Bacilli</taxon>
        <taxon>Bacillales</taxon>
        <taxon>Bacillaceae</taxon>
        <taxon>Peribacillus</taxon>
    </lineage>
</organism>
<keyword evidence="1" id="KW-0812">Transmembrane</keyword>
<evidence type="ECO:0000313" key="2">
    <source>
        <dbReference type="EMBL" id="RFU71238.1"/>
    </source>
</evidence>
<protein>
    <submittedName>
        <fullName evidence="2">Uncharacterized protein</fullName>
    </submittedName>
</protein>
<feature type="transmembrane region" description="Helical" evidence="1">
    <location>
        <begin position="34"/>
        <end position="52"/>
    </location>
</feature>
<accession>A0A372LSS4</accession>
<dbReference type="EMBL" id="QVTE01000007">
    <property type="protein sequence ID" value="RFU71238.1"/>
    <property type="molecule type" value="Genomic_DNA"/>
</dbReference>
<dbReference type="AlphaFoldDB" id="A0A372LSS4"/>
<evidence type="ECO:0000256" key="1">
    <source>
        <dbReference type="SAM" id="Phobius"/>
    </source>
</evidence>
<keyword evidence="1" id="KW-0472">Membrane</keyword>
<gene>
    <name evidence="2" type="ORF">D0469_02670</name>
</gene>
<feature type="transmembrane region" description="Helical" evidence="1">
    <location>
        <begin position="7"/>
        <end position="28"/>
    </location>
</feature>
<keyword evidence="3" id="KW-1185">Reference proteome</keyword>
<reference evidence="2 3" key="1">
    <citation type="submission" date="2018-08" db="EMBL/GenBank/DDBJ databases">
        <title>Bacillus chawlae sp. nov., Bacillus glennii sp. nov., and Bacillus saganii sp. nov. Isolated from the Vehicle Assembly Building at Kennedy Space Center where the Viking Spacecraft were Assembled.</title>
        <authorList>
            <person name="Seuylemezian A."/>
            <person name="Vaishampayan P."/>
        </authorList>
    </citation>
    <scope>NUCLEOTIDE SEQUENCE [LARGE SCALE GENOMIC DNA]</scope>
    <source>
        <strain evidence="2 3">V47-23a</strain>
    </source>
</reference>
<keyword evidence="1" id="KW-1133">Transmembrane helix</keyword>
<comment type="caution">
    <text evidence="2">The sequence shown here is derived from an EMBL/GenBank/DDBJ whole genome shotgun (WGS) entry which is preliminary data.</text>
</comment>
<dbReference type="Proteomes" id="UP000264541">
    <property type="component" value="Unassembled WGS sequence"/>
</dbReference>